<keyword evidence="2 10" id="KW-0813">Transport</keyword>
<protein>
    <recommendedName>
        <fullName evidence="16">TonB-dependent receptor</fullName>
    </recommendedName>
</protein>
<evidence type="ECO:0000256" key="10">
    <source>
        <dbReference type="PROSITE-ProRule" id="PRU01360"/>
    </source>
</evidence>
<dbReference type="AlphaFoldDB" id="A0A2S7SS89"/>
<evidence type="ECO:0000256" key="7">
    <source>
        <dbReference type="ARBA" id="ARBA00023136"/>
    </source>
</evidence>
<comment type="caution">
    <text evidence="14">The sequence shown here is derived from an EMBL/GenBank/DDBJ whole genome shotgun (WGS) entry which is preliminary data.</text>
</comment>
<dbReference type="PANTHER" id="PTHR30069">
    <property type="entry name" value="TONB-DEPENDENT OUTER MEMBRANE RECEPTOR"/>
    <property type="match status" value="1"/>
</dbReference>
<evidence type="ECO:0000256" key="11">
    <source>
        <dbReference type="RuleBase" id="RU003357"/>
    </source>
</evidence>
<evidence type="ECO:0000256" key="3">
    <source>
        <dbReference type="ARBA" id="ARBA00022452"/>
    </source>
</evidence>
<keyword evidence="8" id="KW-0675">Receptor</keyword>
<dbReference type="PANTHER" id="PTHR30069:SF29">
    <property type="entry name" value="HEMOGLOBIN AND HEMOGLOBIN-HAPTOGLOBIN-BINDING PROTEIN 1-RELATED"/>
    <property type="match status" value="1"/>
</dbReference>
<keyword evidence="5" id="KW-0732">Signal</keyword>
<name>A0A2S7SS89_9BACT</name>
<dbReference type="OrthoDB" id="9764669at2"/>
<feature type="domain" description="TonB-dependent receptor-like beta-barrel" evidence="12">
    <location>
        <begin position="276"/>
        <end position="712"/>
    </location>
</feature>
<keyword evidence="15" id="KW-1185">Reference proteome</keyword>
<gene>
    <name evidence="14" type="ORF">CJD36_017740</name>
</gene>
<evidence type="ECO:0000256" key="1">
    <source>
        <dbReference type="ARBA" id="ARBA00004571"/>
    </source>
</evidence>
<dbReference type="SUPFAM" id="SSF56935">
    <property type="entry name" value="Porins"/>
    <property type="match status" value="1"/>
</dbReference>
<keyword evidence="9 10" id="KW-0998">Cell outer membrane</keyword>
<evidence type="ECO:0000256" key="6">
    <source>
        <dbReference type="ARBA" id="ARBA00023077"/>
    </source>
</evidence>
<keyword evidence="4 10" id="KW-0812">Transmembrane</keyword>
<dbReference type="EMBL" id="PPSL01000005">
    <property type="protein sequence ID" value="PQJ09770.1"/>
    <property type="molecule type" value="Genomic_DNA"/>
</dbReference>
<dbReference type="Gene3D" id="2.170.130.10">
    <property type="entry name" value="TonB-dependent receptor, plug domain"/>
    <property type="match status" value="1"/>
</dbReference>
<evidence type="ECO:0000313" key="14">
    <source>
        <dbReference type="EMBL" id="PQJ09770.1"/>
    </source>
</evidence>
<evidence type="ECO:0000259" key="12">
    <source>
        <dbReference type="Pfam" id="PF00593"/>
    </source>
</evidence>
<evidence type="ECO:0000256" key="8">
    <source>
        <dbReference type="ARBA" id="ARBA00023170"/>
    </source>
</evidence>
<dbReference type="RefSeq" id="WP_105040542.1">
    <property type="nucleotide sequence ID" value="NZ_PPSL01000005.1"/>
</dbReference>
<comment type="similarity">
    <text evidence="10 11">Belongs to the TonB-dependent receptor family.</text>
</comment>
<evidence type="ECO:0000259" key="13">
    <source>
        <dbReference type="Pfam" id="PF07715"/>
    </source>
</evidence>
<evidence type="ECO:0000256" key="4">
    <source>
        <dbReference type="ARBA" id="ARBA00022692"/>
    </source>
</evidence>
<dbReference type="Pfam" id="PF00593">
    <property type="entry name" value="TonB_dep_Rec_b-barrel"/>
    <property type="match status" value="1"/>
</dbReference>
<dbReference type="Proteomes" id="UP000239872">
    <property type="component" value="Unassembled WGS sequence"/>
</dbReference>
<evidence type="ECO:0000256" key="5">
    <source>
        <dbReference type="ARBA" id="ARBA00022729"/>
    </source>
</evidence>
<accession>A0A2S7SS89</accession>
<dbReference type="InterPro" id="IPR012910">
    <property type="entry name" value="Plug_dom"/>
</dbReference>
<dbReference type="InterPro" id="IPR036942">
    <property type="entry name" value="Beta-barrel_TonB_sf"/>
</dbReference>
<dbReference type="InterPro" id="IPR037066">
    <property type="entry name" value="Plug_dom_sf"/>
</dbReference>
<keyword evidence="7 10" id="KW-0472">Membrane</keyword>
<dbReference type="GO" id="GO:0044718">
    <property type="term" value="P:siderophore transmembrane transport"/>
    <property type="evidence" value="ECO:0007669"/>
    <property type="project" value="TreeGrafter"/>
</dbReference>
<feature type="domain" description="TonB-dependent receptor plug" evidence="13">
    <location>
        <begin position="57"/>
        <end position="163"/>
    </location>
</feature>
<evidence type="ECO:0000313" key="15">
    <source>
        <dbReference type="Proteomes" id="UP000239872"/>
    </source>
</evidence>
<organism evidence="14 15">
    <name type="scientific">Flavipsychrobacter stenotrophus</name>
    <dbReference type="NCBI Taxonomy" id="2077091"/>
    <lineage>
        <taxon>Bacteria</taxon>
        <taxon>Pseudomonadati</taxon>
        <taxon>Bacteroidota</taxon>
        <taxon>Chitinophagia</taxon>
        <taxon>Chitinophagales</taxon>
        <taxon>Chitinophagaceae</taxon>
        <taxon>Flavipsychrobacter</taxon>
    </lineage>
</organism>
<reference evidence="14 15" key="1">
    <citation type="submission" date="2018-01" db="EMBL/GenBank/DDBJ databases">
        <title>A novel member of the phylum Bacteroidetes isolated from glacier ice.</title>
        <authorList>
            <person name="Liu Q."/>
            <person name="Xin Y.-H."/>
        </authorList>
    </citation>
    <scope>NUCLEOTIDE SEQUENCE [LARGE SCALE GENOMIC DNA]</scope>
    <source>
        <strain evidence="14 15">RB1R16</strain>
    </source>
</reference>
<comment type="subcellular location">
    <subcellularLocation>
        <location evidence="1 10">Cell outer membrane</location>
        <topology evidence="1 10">Multi-pass membrane protein</topology>
    </subcellularLocation>
</comment>
<keyword evidence="6 11" id="KW-0798">TonB box</keyword>
<evidence type="ECO:0008006" key="16">
    <source>
        <dbReference type="Google" id="ProtNLM"/>
    </source>
</evidence>
<dbReference type="InterPro" id="IPR039426">
    <property type="entry name" value="TonB-dep_rcpt-like"/>
</dbReference>
<dbReference type="PROSITE" id="PS52016">
    <property type="entry name" value="TONB_DEPENDENT_REC_3"/>
    <property type="match status" value="1"/>
</dbReference>
<evidence type="ECO:0000256" key="2">
    <source>
        <dbReference type="ARBA" id="ARBA00022448"/>
    </source>
</evidence>
<dbReference type="GO" id="GO:0015344">
    <property type="term" value="F:siderophore uptake transmembrane transporter activity"/>
    <property type="evidence" value="ECO:0007669"/>
    <property type="project" value="TreeGrafter"/>
</dbReference>
<dbReference type="GO" id="GO:0009279">
    <property type="term" value="C:cell outer membrane"/>
    <property type="evidence" value="ECO:0007669"/>
    <property type="project" value="UniProtKB-SubCell"/>
</dbReference>
<dbReference type="Gene3D" id="2.40.170.20">
    <property type="entry name" value="TonB-dependent receptor, beta-barrel domain"/>
    <property type="match status" value="1"/>
</dbReference>
<dbReference type="Pfam" id="PF07715">
    <property type="entry name" value="Plug"/>
    <property type="match status" value="1"/>
</dbReference>
<dbReference type="InterPro" id="IPR000531">
    <property type="entry name" value="Beta-barrel_TonB"/>
</dbReference>
<proteinExistence type="inferred from homology"/>
<sequence length="753" mass="84505">MIRKIQSGIFICCVILLTLNNNGYSQNDTANIDNLSLKELLNVNVSTVSKTLQDARIAPATVIVVTRDQIKMRGYQSLLDVIIDLPDTKLDDKIYPDSRNSVTIRGTQGQQNFIILLDGIKISSPTNEALPIMENYPINLAEQVEIVYGPASALYGADAVSGIINVITRKIPTSKNIVIEATAAAGIYRYTNSTLYLAKKIKKNSSFVISGQYCYDGQPDYSKVYKDDPAYSLTPYQIGTLNTIYGPITPLKSITPRYEAPTSAYNVYAMLHLNAFTFSFFTNNTKIPTSYSNNTNNAIYNKSAFMGQDLTTGSIGYKKTLNRLVSTTSFTANRYYLNPQSNFRNLFSLLEPVYKYSKSSTFRLEEQLDYKIFDKFTTTGGASFEKYHVIPQSADLDEPANSRLQSSYAGTESFYKPNGLPAKFYSVDYNNIGSYVQVQYAWLRKINFTLGARYDYNSRYGHTFNPRLCLVYNANEQTTIKALYGSAFRSPAPSDAYASYGAFDTQDSGKTYHASFLHLPNPNLEPVRSQNFELSIHRYVSDNFTITLDGYYTILTGLYAPENDNLSSHLYNNMFNGIPVDYIEVFINDEKQYTVGGSILFNLKHTVGNAFFNSYASLSYVNARVEDPDGAGYDRQAAFISPFMVRIGTDVKANKFTFSGRLLLMGTQNLPGTQDTTGKLVRLQTLPGYVLLNVSVHYTFGKHVSMFANVTNALNQHYRSVGYNMNLRKNNTELFYGQREDPIRIMAGLNVSF</sequence>
<keyword evidence="3 10" id="KW-1134">Transmembrane beta strand</keyword>
<evidence type="ECO:0000256" key="9">
    <source>
        <dbReference type="ARBA" id="ARBA00023237"/>
    </source>
</evidence>